<name>C0FWN5_9FIRM</name>
<proteinExistence type="predicted"/>
<evidence type="ECO:0000313" key="2">
    <source>
        <dbReference type="Proteomes" id="UP000003561"/>
    </source>
</evidence>
<sequence>MTVDNSTENLDITVIFQIFSTAIHKWIVISPGTTNRTWILWINNGYEFSWDKHIHKKFLRNAQS</sequence>
<comment type="caution">
    <text evidence="1">The sequence shown here is derived from an EMBL/GenBank/DDBJ whole genome shotgun (WGS) entry which is preliminary data.</text>
</comment>
<dbReference type="Proteomes" id="UP000003561">
    <property type="component" value="Unassembled WGS sequence"/>
</dbReference>
<dbReference type="EMBL" id="ACFY01000136">
    <property type="protein sequence ID" value="EEG92995.1"/>
    <property type="molecule type" value="Genomic_DNA"/>
</dbReference>
<protein>
    <submittedName>
        <fullName evidence="1">Uncharacterized protein</fullName>
    </submittedName>
</protein>
<evidence type="ECO:0000313" key="1">
    <source>
        <dbReference type="EMBL" id="EEG92995.1"/>
    </source>
</evidence>
<gene>
    <name evidence="1" type="ORF">ROSEINA2194_03166</name>
</gene>
<organism evidence="1 2">
    <name type="scientific">Roseburia inulinivorans DSM 16841</name>
    <dbReference type="NCBI Taxonomy" id="622312"/>
    <lineage>
        <taxon>Bacteria</taxon>
        <taxon>Bacillati</taxon>
        <taxon>Bacillota</taxon>
        <taxon>Clostridia</taxon>
        <taxon>Lachnospirales</taxon>
        <taxon>Lachnospiraceae</taxon>
        <taxon>Roseburia</taxon>
    </lineage>
</organism>
<reference evidence="1 2" key="1">
    <citation type="submission" date="2009-02" db="EMBL/GenBank/DDBJ databases">
        <authorList>
            <person name="Fulton L."/>
            <person name="Clifton S."/>
            <person name="Fulton B."/>
            <person name="Xu J."/>
            <person name="Minx P."/>
            <person name="Pepin K.H."/>
            <person name="Johnson M."/>
            <person name="Bhonagiri V."/>
            <person name="Nash W.E."/>
            <person name="Mardis E.R."/>
            <person name="Wilson R.K."/>
        </authorList>
    </citation>
    <scope>NUCLEOTIDE SEQUENCE [LARGE SCALE GENOMIC DNA]</scope>
    <source>
        <strain evidence="1 2">DSM 16841</strain>
    </source>
</reference>
<dbReference type="AlphaFoldDB" id="C0FWN5"/>
<reference evidence="1 2" key="2">
    <citation type="submission" date="2009-03" db="EMBL/GenBank/DDBJ databases">
        <title>Draft genome sequence of Roseburia inulinivorans (DSM 16841).</title>
        <authorList>
            <person name="Sudarsanam P."/>
            <person name="Ley R."/>
            <person name="Guruge J."/>
            <person name="Turnbaugh P.J."/>
            <person name="Mahowald M."/>
            <person name="Liep D."/>
            <person name="Gordon J."/>
        </authorList>
    </citation>
    <scope>NUCLEOTIDE SEQUENCE [LARGE SCALE GENOMIC DNA]</scope>
    <source>
        <strain evidence="1 2">DSM 16841</strain>
    </source>
</reference>
<accession>C0FWN5</accession>